<dbReference type="GO" id="GO:0015074">
    <property type="term" value="P:DNA integration"/>
    <property type="evidence" value="ECO:0007669"/>
    <property type="project" value="InterPro"/>
</dbReference>
<keyword evidence="5" id="KW-1185">Reference proteome</keyword>
<dbReference type="PATRIC" id="fig|582680.6.peg.464"/>
<dbReference type="STRING" id="582680.RS86_00452"/>
<dbReference type="Gene3D" id="1.10.443.10">
    <property type="entry name" value="Intergrase catalytic core"/>
    <property type="match status" value="1"/>
</dbReference>
<evidence type="ECO:0000256" key="1">
    <source>
        <dbReference type="ARBA" id="ARBA00023172"/>
    </source>
</evidence>
<dbReference type="EMBL" id="JYIX01000023">
    <property type="protein sequence ID" value="KJL35456.1"/>
    <property type="molecule type" value="Genomic_DNA"/>
</dbReference>
<dbReference type="Proteomes" id="UP000033740">
    <property type="component" value="Unassembled WGS sequence"/>
</dbReference>
<evidence type="ECO:0000313" key="5">
    <source>
        <dbReference type="Proteomes" id="UP000033740"/>
    </source>
</evidence>
<feature type="region of interest" description="Disordered" evidence="2">
    <location>
        <begin position="1"/>
        <end position="23"/>
    </location>
</feature>
<protein>
    <submittedName>
        <fullName evidence="4">Putative prophage phiRv2 integrase</fullName>
    </submittedName>
</protein>
<evidence type="ECO:0000313" key="4">
    <source>
        <dbReference type="EMBL" id="KJL35456.1"/>
    </source>
</evidence>
<dbReference type="PANTHER" id="PTHR30349">
    <property type="entry name" value="PHAGE INTEGRASE-RELATED"/>
    <property type="match status" value="1"/>
</dbReference>
<dbReference type="Pfam" id="PF00589">
    <property type="entry name" value="Phage_integrase"/>
    <property type="match status" value="1"/>
</dbReference>
<proteinExistence type="predicted"/>
<accession>A0A0F0LVJ3</accession>
<reference evidence="4 5" key="1">
    <citation type="submission" date="2015-02" db="EMBL/GenBank/DDBJ databases">
        <title>Draft genome sequences of ten Microbacterium spp. with emphasis on heavy metal contaminated environments.</title>
        <authorList>
            <person name="Corretto E."/>
        </authorList>
    </citation>
    <scope>NUCLEOTIDE SEQUENCE [LARGE SCALE GENOMIC DNA]</scope>
    <source>
        <strain evidence="4 5">ARN176</strain>
    </source>
</reference>
<dbReference type="InterPro" id="IPR011010">
    <property type="entry name" value="DNA_brk_join_enz"/>
</dbReference>
<evidence type="ECO:0000256" key="2">
    <source>
        <dbReference type="SAM" id="MobiDB-lite"/>
    </source>
</evidence>
<dbReference type="AlphaFoldDB" id="A0A0F0LVJ3"/>
<feature type="domain" description="Tyr recombinase" evidence="3">
    <location>
        <begin position="22"/>
        <end position="201"/>
    </location>
</feature>
<gene>
    <name evidence="4" type="ORF">RS86_00452</name>
</gene>
<dbReference type="CDD" id="cd01189">
    <property type="entry name" value="INT_ICEBs1_C_like"/>
    <property type="match status" value="1"/>
</dbReference>
<dbReference type="InterPro" id="IPR002104">
    <property type="entry name" value="Integrase_catalytic"/>
</dbReference>
<evidence type="ECO:0000259" key="3">
    <source>
        <dbReference type="PROSITE" id="PS51898"/>
    </source>
</evidence>
<dbReference type="InterPro" id="IPR050090">
    <property type="entry name" value="Tyrosine_recombinase_XerCD"/>
</dbReference>
<dbReference type="SUPFAM" id="SSF56349">
    <property type="entry name" value="DNA breaking-rejoining enzymes"/>
    <property type="match status" value="1"/>
</dbReference>
<organism evidence="4 5">
    <name type="scientific">Microbacterium azadirachtae</name>
    <dbReference type="NCBI Taxonomy" id="582680"/>
    <lineage>
        <taxon>Bacteria</taxon>
        <taxon>Bacillati</taxon>
        <taxon>Actinomycetota</taxon>
        <taxon>Actinomycetes</taxon>
        <taxon>Micrococcales</taxon>
        <taxon>Microbacteriaceae</taxon>
        <taxon>Microbacterium</taxon>
    </lineage>
</organism>
<dbReference type="GO" id="GO:0006310">
    <property type="term" value="P:DNA recombination"/>
    <property type="evidence" value="ECO:0007669"/>
    <property type="project" value="UniProtKB-KW"/>
</dbReference>
<comment type="caution">
    <text evidence="4">The sequence shown here is derived from an EMBL/GenBank/DDBJ whole genome shotgun (WGS) entry which is preliminary data.</text>
</comment>
<sequence length="223" mass="24497">MHDGLVVKNPCSRKTSPKGAKQRPYVATTEQVWALYDALPDHFRPVVLLGAFAGLRVAEIAALRVEDVDFMRGVITPAIQYPAEPLKTEESKNPIPIPTDLALMLNANPVTFRSKTIVVGVFGRPVAPYTIEAAWRDARGKVKGLPEDFRIHDLRHYFASLLIAAGLDIKTVQARLRHASAKTTLDTYGHLWPDRDESSRTAVAAVLEARKNPPQPGDAETGS</sequence>
<dbReference type="PROSITE" id="PS51898">
    <property type="entry name" value="TYR_RECOMBINASE"/>
    <property type="match status" value="1"/>
</dbReference>
<dbReference type="GO" id="GO:0003677">
    <property type="term" value="F:DNA binding"/>
    <property type="evidence" value="ECO:0007669"/>
    <property type="project" value="InterPro"/>
</dbReference>
<keyword evidence="1" id="KW-0233">DNA recombination</keyword>
<dbReference type="PANTHER" id="PTHR30349:SF64">
    <property type="entry name" value="PROPHAGE INTEGRASE INTD-RELATED"/>
    <property type="match status" value="1"/>
</dbReference>
<dbReference type="InterPro" id="IPR013762">
    <property type="entry name" value="Integrase-like_cat_sf"/>
</dbReference>
<name>A0A0F0LVJ3_9MICO</name>